<name>A0A8J5WNU5_ZIZPA</name>
<reference evidence="2" key="2">
    <citation type="submission" date="2021-02" db="EMBL/GenBank/DDBJ databases">
        <authorList>
            <person name="Kimball J.A."/>
            <person name="Haas M.W."/>
            <person name="Macchietto M."/>
            <person name="Kono T."/>
            <person name="Duquette J."/>
            <person name="Shao M."/>
        </authorList>
    </citation>
    <scope>NUCLEOTIDE SEQUENCE</scope>
    <source>
        <tissue evidence="2">Fresh leaf tissue</tissue>
    </source>
</reference>
<proteinExistence type="predicted"/>
<evidence type="ECO:0000256" key="1">
    <source>
        <dbReference type="SAM" id="MobiDB-lite"/>
    </source>
</evidence>
<accession>A0A8J5WNU5</accession>
<dbReference type="Proteomes" id="UP000729402">
    <property type="component" value="Unassembled WGS sequence"/>
</dbReference>
<sequence>MEKTIVLRQLGESLRPMLKFLRKSMVKTMTGCTPQLMLQQEREDRKRELDERERDKEREREEREREKERDRDERQQEREAWKKETNYLVSALQALQFKLNVQFLPPQPAATDLQLPLVAPSGSANSDTTPTCIEAQACCLVVWQVFCPLSCYGVNVVAPGSVNGERRSECQMADDRGWGCPKS</sequence>
<evidence type="ECO:0000313" key="2">
    <source>
        <dbReference type="EMBL" id="KAG8094800.1"/>
    </source>
</evidence>
<protein>
    <submittedName>
        <fullName evidence="2">Uncharacterized protein</fullName>
    </submittedName>
</protein>
<reference evidence="2" key="1">
    <citation type="journal article" date="2021" name="bioRxiv">
        <title>Whole Genome Assembly and Annotation of Northern Wild Rice, Zizania palustris L., Supports a Whole Genome Duplication in the Zizania Genus.</title>
        <authorList>
            <person name="Haas M."/>
            <person name="Kono T."/>
            <person name="Macchietto M."/>
            <person name="Millas R."/>
            <person name="McGilp L."/>
            <person name="Shao M."/>
            <person name="Duquette J."/>
            <person name="Hirsch C.N."/>
            <person name="Kimball J."/>
        </authorList>
    </citation>
    <scope>NUCLEOTIDE SEQUENCE</scope>
    <source>
        <tissue evidence="2">Fresh leaf tissue</tissue>
    </source>
</reference>
<comment type="caution">
    <text evidence="2">The sequence shown here is derived from an EMBL/GenBank/DDBJ whole genome shotgun (WGS) entry which is preliminary data.</text>
</comment>
<dbReference type="AlphaFoldDB" id="A0A8J5WNU5"/>
<dbReference type="EMBL" id="JAAALK010000080">
    <property type="protein sequence ID" value="KAG8094800.1"/>
    <property type="molecule type" value="Genomic_DNA"/>
</dbReference>
<evidence type="ECO:0000313" key="3">
    <source>
        <dbReference type="Proteomes" id="UP000729402"/>
    </source>
</evidence>
<feature type="compositionally biased region" description="Basic and acidic residues" evidence="1">
    <location>
        <begin position="40"/>
        <end position="76"/>
    </location>
</feature>
<organism evidence="2 3">
    <name type="scientific">Zizania palustris</name>
    <name type="common">Northern wild rice</name>
    <dbReference type="NCBI Taxonomy" id="103762"/>
    <lineage>
        <taxon>Eukaryota</taxon>
        <taxon>Viridiplantae</taxon>
        <taxon>Streptophyta</taxon>
        <taxon>Embryophyta</taxon>
        <taxon>Tracheophyta</taxon>
        <taxon>Spermatophyta</taxon>
        <taxon>Magnoliopsida</taxon>
        <taxon>Liliopsida</taxon>
        <taxon>Poales</taxon>
        <taxon>Poaceae</taxon>
        <taxon>BOP clade</taxon>
        <taxon>Oryzoideae</taxon>
        <taxon>Oryzeae</taxon>
        <taxon>Zizaniinae</taxon>
        <taxon>Zizania</taxon>
    </lineage>
</organism>
<keyword evidence="3" id="KW-1185">Reference proteome</keyword>
<feature type="region of interest" description="Disordered" evidence="1">
    <location>
        <begin position="31"/>
        <end position="76"/>
    </location>
</feature>
<gene>
    <name evidence="2" type="ORF">GUJ93_ZPchr0012g21838</name>
</gene>